<dbReference type="CDD" id="cd16025">
    <property type="entry name" value="PAS_like"/>
    <property type="match status" value="1"/>
</dbReference>
<evidence type="ECO:0000256" key="2">
    <source>
        <dbReference type="SAM" id="MobiDB-lite"/>
    </source>
</evidence>
<gene>
    <name evidence="4" type="ORF">PPRO1471_LOCUS1961</name>
</gene>
<accession>A0A7S2AL91</accession>
<feature type="region of interest" description="Disordered" evidence="2">
    <location>
        <begin position="66"/>
        <end position="90"/>
    </location>
</feature>
<dbReference type="PANTHER" id="PTHR42693">
    <property type="entry name" value="ARYLSULFATASE FAMILY MEMBER"/>
    <property type="match status" value="1"/>
</dbReference>
<feature type="domain" description="Sulfatase N-terminal" evidence="3">
    <location>
        <begin position="130"/>
        <end position="541"/>
    </location>
</feature>
<feature type="compositionally biased region" description="Low complexity" evidence="2">
    <location>
        <begin position="73"/>
        <end position="82"/>
    </location>
</feature>
<dbReference type="EMBL" id="HBGR01002950">
    <property type="protein sequence ID" value="CAD9371240.1"/>
    <property type="molecule type" value="Transcribed_RNA"/>
</dbReference>
<name>A0A7S2AL91_9CHLO</name>
<dbReference type="InterPro" id="IPR017850">
    <property type="entry name" value="Alkaline_phosphatase_core_sf"/>
</dbReference>
<dbReference type="Gene3D" id="3.30.1120.10">
    <property type="match status" value="1"/>
</dbReference>
<evidence type="ECO:0000256" key="1">
    <source>
        <dbReference type="ARBA" id="ARBA00008779"/>
    </source>
</evidence>
<dbReference type="InterPro" id="IPR000917">
    <property type="entry name" value="Sulfatase_N"/>
</dbReference>
<dbReference type="InterPro" id="IPR050738">
    <property type="entry name" value="Sulfatase"/>
</dbReference>
<protein>
    <recommendedName>
        <fullName evidence="3">Sulfatase N-terminal domain-containing protein</fullName>
    </recommendedName>
</protein>
<dbReference type="PANTHER" id="PTHR42693:SF43">
    <property type="entry name" value="BLL2667 PROTEIN"/>
    <property type="match status" value="1"/>
</dbReference>
<reference evidence="4" key="1">
    <citation type="submission" date="2021-01" db="EMBL/GenBank/DDBJ databases">
        <authorList>
            <person name="Corre E."/>
            <person name="Pelletier E."/>
            <person name="Niang G."/>
            <person name="Scheremetjew M."/>
            <person name="Finn R."/>
            <person name="Kale V."/>
            <person name="Holt S."/>
            <person name="Cochrane G."/>
            <person name="Meng A."/>
            <person name="Brown T."/>
            <person name="Cohen L."/>
        </authorList>
    </citation>
    <scope>NUCLEOTIDE SEQUENCE</scope>
    <source>
        <strain evidence="4">RCC733</strain>
    </source>
</reference>
<dbReference type="Gene3D" id="3.40.720.10">
    <property type="entry name" value="Alkaline Phosphatase, subunit A"/>
    <property type="match status" value="1"/>
</dbReference>
<evidence type="ECO:0000259" key="3">
    <source>
        <dbReference type="Pfam" id="PF00884"/>
    </source>
</evidence>
<sequence>MAAESLPSSVLSRCRWHAWHTMMFMILIVLMMFASSSMRLVNAQTSSSTSNMMVESEVEDVDIDGVSPAPFAEESGLSGGSSEQDDDVDACTSKYQQEGISEFHGKIAPKFEDSEEDWPDAPVFTGNETNVLLIVLDDVGFAHLQPYGGVTNTSRMQSLADSGLIYNNFHTTALCSPSRAAILSSRNHHSVSLGSHALSAMGFPGYNGRIPYSAQEVTKTLQAKGWTTYAIGKFDHVPLFHVHQQGPFTYWPTSDGFDHMYCFMAADANNFSPVMFDGHTPIEPFLNKPNYHLSEDLADKAIEQITGHVSINPDRPFFVYWAPGGMHAPHHAPPEYIEMYRGVFDDGWDAAREKIFARQKERGIIPPNTVLTDRIGEIPSWESQTPEDRRMFARQMEAFAGQLHHLDEQIGRIVDTLERTNKLDNTLIMITSDNGSSGEGGLAGSHNELAMTNGRGLTPMSENMKHFDEWGSEATNNHFHAGWAMAGNTPFKYFKQIVHRGGQADPLIVHWPRGIKNRGNGIRQQYGHIIDIGTTIMDALNLEPFEYIDGVKQQPFEGTSLEYTFNDPNATDQHTRQYYEQFGNRAMYLMEDGVALKAVTIHGNKMPWQLAGTFPFEEDVWELYNITEDFSESRNIAAEYPDLLDKLVDEWDKDAWKYNVYPLYDDIAARVAGAYSIYAPARAESTYYTPGAIRIAEAYSPVVKNKLHNVTAVLNLTASPNGEPVSGVLVACGGLYGGWTFFLRENTPVYEYNAYNEERYKIAGDSPLPASFVGNVTVVYTPGDFAEAGPPDKTGTVQIVVTTEQDGSKVVGTGEVGRTMPSTFSLSETFDVGVDTGTPVSDSYTRLENNDLRYANVLDRVVISLALPDADYTASGIGGSQIS</sequence>
<proteinExistence type="inferred from homology"/>
<comment type="similarity">
    <text evidence="1">Belongs to the sulfatase family.</text>
</comment>
<evidence type="ECO:0000313" key="4">
    <source>
        <dbReference type="EMBL" id="CAD9371240.1"/>
    </source>
</evidence>
<dbReference type="AlphaFoldDB" id="A0A7S2AL91"/>
<organism evidence="4">
    <name type="scientific">Pycnococcus provasolii</name>
    <dbReference type="NCBI Taxonomy" id="41880"/>
    <lineage>
        <taxon>Eukaryota</taxon>
        <taxon>Viridiplantae</taxon>
        <taxon>Chlorophyta</taxon>
        <taxon>Pseudoscourfieldiophyceae</taxon>
        <taxon>Pseudoscourfieldiales</taxon>
        <taxon>Pycnococcaceae</taxon>
        <taxon>Pycnococcus</taxon>
    </lineage>
</organism>
<dbReference type="Pfam" id="PF00884">
    <property type="entry name" value="Sulfatase"/>
    <property type="match status" value="1"/>
</dbReference>
<dbReference type="SUPFAM" id="SSF53649">
    <property type="entry name" value="Alkaline phosphatase-like"/>
    <property type="match status" value="1"/>
</dbReference>